<feature type="binding site" evidence="8">
    <location>
        <position position="242"/>
    </location>
    <ligand>
        <name>NADP(+)</name>
        <dbReference type="ChEBI" id="CHEBI:58349"/>
    </ligand>
</feature>
<dbReference type="NCBIfam" id="TIGR00507">
    <property type="entry name" value="aroE"/>
    <property type="match status" value="1"/>
</dbReference>
<name>A0A2P5P7H0_9CHLR</name>
<dbReference type="InterPro" id="IPR046346">
    <property type="entry name" value="Aminoacid_DH-like_N_sf"/>
</dbReference>
<dbReference type="GO" id="GO:0009423">
    <property type="term" value="P:chorismate biosynthetic process"/>
    <property type="evidence" value="ECO:0007669"/>
    <property type="project" value="UniProtKB-UniRule"/>
</dbReference>
<dbReference type="InterPro" id="IPR013708">
    <property type="entry name" value="Shikimate_DH-bd_N"/>
</dbReference>
<feature type="binding site" evidence="8">
    <location>
        <begin position="130"/>
        <end position="134"/>
    </location>
    <ligand>
        <name>NADP(+)</name>
        <dbReference type="ChEBI" id="CHEBI:58349"/>
    </ligand>
</feature>
<feature type="binding site" evidence="8">
    <location>
        <begin position="19"/>
        <end position="21"/>
    </location>
    <ligand>
        <name>shikimate</name>
        <dbReference type="ChEBI" id="CHEBI:36208"/>
    </ligand>
</feature>
<dbReference type="InterPro" id="IPR022893">
    <property type="entry name" value="Shikimate_DH_fam"/>
</dbReference>
<feature type="domain" description="Shikimate dehydrogenase substrate binding N-terminal" evidence="10">
    <location>
        <begin position="11"/>
        <end position="93"/>
    </location>
</feature>
<dbReference type="NCBIfam" id="NF001319">
    <property type="entry name" value="PRK00258.3-3"/>
    <property type="match status" value="1"/>
</dbReference>
<dbReference type="SUPFAM" id="SSF51735">
    <property type="entry name" value="NAD(P)-binding Rossmann-fold domains"/>
    <property type="match status" value="1"/>
</dbReference>
<organism evidence="12 13">
    <name type="scientific">Dehalogenimonas etheniformans</name>
    <dbReference type="NCBI Taxonomy" id="1536648"/>
    <lineage>
        <taxon>Bacteria</taxon>
        <taxon>Bacillati</taxon>
        <taxon>Chloroflexota</taxon>
        <taxon>Dehalococcoidia</taxon>
        <taxon>Dehalococcoidales</taxon>
        <taxon>Dehalococcoidaceae</taxon>
        <taxon>Dehalogenimonas</taxon>
    </lineage>
</organism>
<keyword evidence="6 8" id="KW-0057">Aromatic amino acid biosynthesis</keyword>
<dbReference type="GO" id="GO:0019632">
    <property type="term" value="P:shikimate metabolic process"/>
    <property type="evidence" value="ECO:0007669"/>
    <property type="project" value="InterPro"/>
</dbReference>
<proteinExistence type="inferred from homology"/>
<reference evidence="12 13" key="1">
    <citation type="journal article" date="2017" name="ISME J.">
        <title>Grape pomace compost harbors organohalide-respiring Dehalogenimonas species with novel reductive dehalogenase genes.</title>
        <authorList>
            <person name="Yang Y."/>
            <person name="Higgins S.A."/>
            <person name="Yan J."/>
            <person name="Simsir B."/>
            <person name="Chourey K."/>
            <person name="Iyer R."/>
            <person name="Hettich R.L."/>
            <person name="Baldwin B."/>
            <person name="Ogles D.M."/>
            <person name="Loffler F.E."/>
        </authorList>
    </citation>
    <scope>NUCLEOTIDE SEQUENCE [LARGE SCALE GENOMIC DNA]</scope>
    <source>
        <strain evidence="12 13">GP</strain>
    </source>
</reference>
<evidence type="ECO:0000256" key="8">
    <source>
        <dbReference type="HAMAP-Rule" id="MF_00222"/>
    </source>
</evidence>
<dbReference type="GO" id="GO:0050661">
    <property type="term" value="F:NADP binding"/>
    <property type="evidence" value="ECO:0007669"/>
    <property type="project" value="InterPro"/>
</dbReference>
<evidence type="ECO:0000256" key="4">
    <source>
        <dbReference type="ARBA" id="ARBA00022857"/>
    </source>
</evidence>
<evidence type="ECO:0000259" key="9">
    <source>
        <dbReference type="Pfam" id="PF01488"/>
    </source>
</evidence>
<dbReference type="Gene3D" id="3.40.50.10860">
    <property type="entry name" value="Leucine Dehydrogenase, chain A, domain 1"/>
    <property type="match status" value="1"/>
</dbReference>
<evidence type="ECO:0000259" key="10">
    <source>
        <dbReference type="Pfam" id="PF08501"/>
    </source>
</evidence>
<accession>A0A2P5P7H0</accession>
<comment type="catalytic activity">
    <reaction evidence="7 8">
        <text>shikimate + NADP(+) = 3-dehydroshikimate + NADPH + H(+)</text>
        <dbReference type="Rhea" id="RHEA:17737"/>
        <dbReference type="ChEBI" id="CHEBI:15378"/>
        <dbReference type="ChEBI" id="CHEBI:16630"/>
        <dbReference type="ChEBI" id="CHEBI:36208"/>
        <dbReference type="ChEBI" id="CHEBI:57783"/>
        <dbReference type="ChEBI" id="CHEBI:58349"/>
        <dbReference type="EC" id="1.1.1.25"/>
    </reaction>
</comment>
<feature type="binding site" evidence="8">
    <location>
        <position position="219"/>
    </location>
    <ligand>
        <name>NADP(+)</name>
        <dbReference type="ChEBI" id="CHEBI:58349"/>
    </ligand>
</feature>
<feature type="binding site" evidence="8">
    <location>
        <position position="91"/>
    </location>
    <ligand>
        <name>shikimate</name>
        <dbReference type="ChEBI" id="CHEBI:36208"/>
    </ligand>
</feature>
<dbReference type="Proteomes" id="UP000235653">
    <property type="component" value="Unassembled WGS sequence"/>
</dbReference>
<evidence type="ECO:0000259" key="11">
    <source>
        <dbReference type="Pfam" id="PF18317"/>
    </source>
</evidence>
<keyword evidence="13" id="KW-1185">Reference proteome</keyword>
<dbReference type="OrthoDB" id="9792692at2"/>
<dbReference type="PANTHER" id="PTHR21089:SF1">
    <property type="entry name" value="BIFUNCTIONAL 3-DEHYDROQUINATE DEHYDRATASE_SHIKIMATE DEHYDROGENASE, CHLOROPLASTIC"/>
    <property type="match status" value="1"/>
</dbReference>
<dbReference type="InterPro" id="IPR006151">
    <property type="entry name" value="Shikm_DH/Glu-tRNA_Rdtase"/>
</dbReference>
<comment type="similarity">
    <text evidence="8">Belongs to the shikimate dehydrogenase family.</text>
</comment>
<comment type="caution">
    <text evidence="12">The sequence shown here is derived from an EMBL/GenBank/DDBJ whole genome shotgun (WGS) entry which is preliminary data.</text>
</comment>
<feature type="active site" description="Proton acceptor" evidence="8">
    <location>
        <position position="70"/>
    </location>
</feature>
<feature type="domain" description="SDH C-terminal" evidence="11">
    <location>
        <begin position="242"/>
        <end position="271"/>
    </location>
</feature>
<dbReference type="AlphaFoldDB" id="A0A2P5P7H0"/>
<feature type="binding site" evidence="8">
    <location>
        <position position="66"/>
    </location>
    <ligand>
        <name>shikimate</name>
        <dbReference type="ChEBI" id="CHEBI:36208"/>
    </ligand>
</feature>
<protein>
    <recommendedName>
        <fullName evidence="2 8">Shikimate dehydrogenase (NADP(+))</fullName>
        <shortName evidence="8">SDH</shortName>
        <ecNumber evidence="2 8">1.1.1.25</ecNumber>
    </recommendedName>
</protein>
<evidence type="ECO:0000256" key="3">
    <source>
        <dbReference type="ARBA" id="ARBA00022605"/>
    </source>
</evidence>
<comment type="subunit">
    <text evidence="8">Homodimer.</text>
</comment>
<dbReference type="HAMAP" id="MF_00222">
    <property type="entry name" value="Shikimate_DH_AroE"/>
    <property type="match status" value="1"/>
</dbReference>
<feature type="domain" description="Quinate/shikimate 5-dehydrogenase/glutamyl-tRNA reductase" evidence="9">
    <location>
        <begin position="122"/>
        <end position="189"/>
    </location>
</feature>
<evidence type="ECO:0000256" key="1">
    <source>
        <dbReference type="ARBA" id="ARBA00004871"/>
    </source>
</evidence>
<sequence>MIDENTRMIALLGNPVAQSVSPAMQNAAFRALEQKYIYLAFQVPPAALGEAINVVRGLGFRGANITIPHKTTVIPLLDNTDPHAKRIGAVNTVLNENGKLTGYNTDAPGFLVALRRGGFEPKGEKAVVLGAGGAARAVVFALRDAGTTIAIINRSHESAVNLARETESSSFELSESGLRSAMAGSSLVVNTTSLGMSPNAGSTPLPVQFLRQGLFVFDTVYRPRQTRLLREAEAAGCKILGGLEMLVEQGALAFELWTGKTAPRDVMRQAAAEALS</sequence>
<keyword evidence="4 8" id="KW-0521">NADP</keyword>
<keyword evidence="3 8" id="KW-0028">Amino-acid biosynthesis</keyword>
<dbReference type="PANTHER" id="PTHR21089">
    <property type="entry name" value="SHIKIMATE DEHYDROGENASE"/>
    <property type="match status" value="1"/>
</dbReference>
<dbReference type="CDD" id="cd01065">
    <property type="entry name" value="NAD_bind_Shikimate_DH"/>
    <property type="match status" value="1"/>
</dbReference>
<evidence type="ECO:0000256" key="2">
    <source>
        <dbReference type="ARBA" id="ARBA00012962"/>
    </source>
</evidence>
<gene>
    <name evidence="8" type="primary">aroE</name>
    <name evidence="12" type="ORF">JP09_005480</name>
</gene>
<dbReference type="Pfam" id="PF08501">
    <property type="entry name" value="Shikimate_dh_N"/>
    <property type="match status" value="1"/>
</dbReference>
<dbReference type="SUPFAM" id="SSF53223">
    <property type="entry name" value="Aminoacid dehydrogenase-like, N-terminal domain"/>
    <property type="match status" value="1"/>
</dbReference>
<feature type="binding site" evidence="8">
    <location>
        <position position="221"/>
    </location>
    <ligand>
        <name>shikimate</name>
        <dbReference type="ChEBI" id="CHEBI:36208"/>
    </ligand>
</feature>
<dbReference type="GO" id="GO:0008652">
    <property type="term" value="P:amino acid biosynthetic process"/>
    <property type="evidence" value="ECO:0007669"/>
    <property type="project" value="UniProtKB-KW"/>
</dbReference>
<feature type="binding site" evidence="8">
    <location>
        <position position="249"/>
    </location>
    <ligand>
        <name>shikimate</name>
        <dbReference type="ChEBI" id="CHEBI:36208"/>
    </ligand>
</feature>
<dbReference type="UniPathway" id="UPA00053">
    <property type="reaction ID" value="UER00087"/>
</dbReference>
<evidence type="ECO:0000256" key="7">
    <source>
        <dbReference type="ARBA" id="ARBA00049442"/>
    </source>
</evidence>
<evidence type="ECO:0000256" key="5">
    <source>
        <dbReference type="ARBA" id="ARBA00023002"/>
    </source>
</evidence>
<dbReference type="NCBIfam" id="NF001314">
    <property type="entry name" value="PRK00258.2-2"/>
    <property type="match status" value="1"/>
</dbReference>
<dbReference type="GO" id="GO:0009073">
    <property type="term" value="P:aromatic amino acid family biosynthetic process"/>
    <property type="evidence" value="ECO:0007669"/>
    <property type="project" value="UniProtKB-KW"/>
</dbReference>
<comment type="caution">
    <text evidence="8">Lacks conserved residue(s) required for the propagation of feature annotation.</text>
</comment>
<dbReference type="Gene3D" id="3.40.50.720">
    <property type="entry name" value="NAD(P)-binding Rossmann-like Domain"/>
    <property type="match status" value="1"/>
</dbReference>
<dbReference type="Pfam" id="PF18317">
    <property type="entry name" value="SDH_C"/>
    <property type="match status" value="1"/>
</dbReference>
<dbReference type="InterPro" id="IPR011342">
    <property type="entry name" value="Shikimate_DH"/>
</dbReference>
<comment type="function">
    <text evidence="8">Involved in the biosynthesis of the chorismate, which leads to the biosynthesis of aromatic amino acids. Catalyzes the reversible NADPH linked reduction of 3-dehydroshikimate (DHSA) to yield shikimate (SA).</text>
</comment>
<dbReference type="EC" id="1.1.1.25" evidence="2 8"/>
<keyword evidence="5 8" id="KW-0560">Oxidoreductase</keyword>
<dbReference type="EMBL" id="JQAN02000009">
    <property type="protein sequence ID" value="PPD58242.1"/>
    <property type="molecule type" value="Genomic_DNA"/>
</dbReference>
<comment type="pathway">
    <text evidence="1 8">Metabolic intermediate biosynthesis; chorismate biosynthesis; chorismate from D-erythrose 4-phosphate and phosphoenolpyruvate: step 4/7.</text>
</comment>
<dbReference type="InterPro" id="IPR041121">
    <property type="entry name" value="SDH_C"/>
</dbReference>
<dbReference type="GO" id="GO:0004764">
    <property type="term" value="F:shikimate 3-dehydrogenase (NADP+) activity"/>
    <property type="evidence" value="ECO:0007669"/>
    <property type="project" value="UniProtKB-UniRule"/>
</dbReference>
<evidence type="ECO:0000313" key="13">
    <source>
        <dbReference type="Proteomes" id="UP000235653"/>
    </source>
</evidence>
<dbReference type="RefSeq" id="WP_102331250.1">
    <property type="nucleotide sequence ID" value="NZ_CP058566.2"/>
</dbReference>
<feature type="binding site" evidence="8">
    <location>
        <position position="106"/>
    </location>
    <ligand>
        <name>shikimate</name>
        <dbReference type="ChEBI" id="CHEBI:36208"/>
    </ligand>
</feature>
<dbReference type="Pfam" id="PF01488">
    <property type="entry name" value="Shikimate_DH"/>
    <property type="match status" value="1"/>
</dbReference>
<evidence type="ECO:0000256" key="6">
    <source>
        <dbReference type="ARBA" id="ARBA00023141"/>
    </source>
</evidence>
<evidence type="ECO:0000313" key="12">
    <source>
        <dbReference type="EMBL" id="PPD58242.1"/>
    </source>
</evidence>
<dbReference type="InterPro" id="IPR036291">
    <property type="entry name" value="NAD(P)-bd_dom_sf"/>
</dbReference>